<accession>A0A5S3PX67</accession>
<evidence type="ECO:0000256" key="1">
    <source>
        <dbReference type="SAM" id="Phobius"/>
    </source>
</evidence>
<keyword evidence="1" id="KW-1133">Transmembrane helix</keyword>
<name>A0A5S3PX67_9FLAO</name>
<proteinExistence type="predicted"/>
<dbReference type="AlphaFoldDB" id="A0A5S3PX67"/>
<dbReference type="RefSeq" id="WP_138655789.1">
    <property type="nucleotide sequence ID" value="NZ_VATY01000001.1"/>
</dbReference>
<gene>
    <name evidence="2" type="ORF">FEE95_00030</name>
</gene>
<feature type="transmembrane region" description="Helical" evidence="1">
    <location>
        <begin position="60"/>
        <end position="81"/>
    </location>
</feature>
<sequence length="88" mass="9940">MQSLPNPAVNLAIILNAILLVMYIILKNNGEEGSVLFAPVVNPIELFKLARRTKNKGLKWLCFILVLTFPILLILFVIAAYHEMSKFN</sequence>
<dbReference type="Proteomes" id="UP000310314">
    <property type="component" value="Unassembled WGS sequence"/>
</dbReference>
<protein>
    <submittedName>
        <fullName evidence="2">Uncharacterized protein</fullName>
    </submittedName>
</protein>
<keyword evidence="1" id="KW-0812">Transmembrane</keyword>
<evidence type="ECO:0000313" key="3">
    <source>
        <dbReference type="Proteomes" id="UP000310314"/>
    </source>
</evidence>
<comment type="caution">
    <text evidence="2">The sequence shown here is derived from an EMBL/GenBank/DDBJ whole genome shotgun (WGS) entry which is preliminary data.</text>
</comment>
<dbReference type="EMBL" id="VATY01000001">
    <property type="protein sequence ID" value="TMM57857.1"/>
    <property type="molecule type" value="Genomic_DNA"/>
</dbReference>
<keyword evidence="3" id="KW-1185">Reference proteome</keyword>
<feature type="transmembrane region" description="Helical" evidence="1">
    <location>
        <begin position="6"/>
        <end position="26"/>
    </location>
</feature>
<keyword evidence="1" id="KW-0472">Membrane</keyword>
<reference evidence="2 3" key="1">
    <citation type="submission" date="2019-05" db="EMBL/GenBank/DDBJ databases">
        <authorList>
            <person name="Zhang J.-Y."/>
            <person name="Feg X."/>
            <person name="Du Z.-J."/>
        </authorList>
    </citation>
    <scope>NUCLEOTIDE SEQUENCE [LARGE SCALE GENOMIC DNA]</scope>
    <source>
        <strain evidence="2 3">RZ26</strain>
    </source>
</reference>
<organism evidence="2 3">
    <name type="scientific">Maribacter algarum</name>
    <name type="common">ex Zhang et al. 2020</name>
    <dbReference type="NCBI Taxonomy" id="2578118"/>
    <lineage>
        <taxon>Bacteria</taxon>
        <taxon>Pseudomonadati</taxon>
        <taxon>Bacteroidota</taxon>
        <taxon>Flavobacteriia</taxon>
        <taxon>Flavobacteriales</taxon>
        <taxon>Flavobacteriaceae</taxon>
        <taxon>Maribacter</taxon>
    </lineage>
</organism>
<evidence type="ECO:0000313" key="2">
    <source>
        <dbReference type="EMBL" id="TMM57857.1"/>
    </source>
</evidence>